<name>A0A2P5EEC8_TREOI</name>
<dbReference type="InParanoid" id="A0A2P5EEC8"/>
<keyword evidence="2" id="KW-1185">Reference proteome</keyword>
<dbReference type="AlphaFoldDB" id="A0A2P5EEC8"/>
<evidence type="ECO:0000313" key="1">
    <source>
        <dbReference type="EMBL" id="PON83899.1"/>
    </source>
</evidence>
<proteinExistence type="predicted"/>
<dbReference type="EMBL" id="JXTC01000171">
    <property type="protein sequence ID" value="PON83899.1"/>
    <property type="molecule type" value="Genomic_DNA"/>
</dbReference>
<evidence type="ECO:0000313" key="2">
    <source>
        <dbReference type="Proteomes" id="UP000237000"/>
    </source>
</evidence>
<protein>
    <submittedName>
        <fullName evidence="1">Uncharacterized protein</fullName>
    </submittedName>
</protein>
<accession>A0A2P5EEC8</accession>
<organism evidence="1 2">
    <name type="scientific">Trema orientale</name>
    <name type="common">Charcoal tree</name>
    <name type="synonym">Celtis orientalis</name>
    <dbReference type="NCBI Taxonomy" id="63057"/>
    <lineage>
        <taxon>Eukaryota</taxon>
        <taxon>Viridiplantae</taxon>
        <taxon>Streptophyta</taxon>
        <taxon>Embryophyta</taxon>
        <taxon>Tracheophyta</taxon>
        <taxon>Spermatophyta</taxon>
        <taxon>Magnoliopsida</taxon>
        <taxon>eudicotyledons</taxon>
        <taxon>Gunneridae</taxon>
        <taxon>Pentapetalae</taxon>
        <taxon>rosids</taxon>
        <taxon>fabids</taxon>
        <taxon>Rosales</taxon>
        <taxon>Cannabaceae</taxon>
        <taxon>Trema</taxon>
    </lineage>
</organism>
<dbReference type="Proteomes" id="UP000237000">
    <property type="component" value="Unassembled WGS sequence"/>
</dbReference>
<gene>
    <name evidence="1" type="ORF">TorRG33x02_203390</name>
</gene>
<sequence>MSGFPRITAHELLLNVKKLVQGAKVGGEQADKGVHTEEEAEPSFNLHETFNKLNTQLAATRCSRTSS</sequence>
<comment type="caution">
    <text evidence="1">The sequence shown here is derived from an EMBL/GenBank/DDBJ whole genome shotgun (WGS) entry which is preliminary data.</text>
</comment>
<reference evidence="2" key="1">
    <citation type="submission" date="2016-06" db="EMBL/GenBank/DDBJ databases">
        <title>Parallel loss of symbiosis genes in relatives of nitrogen-fixing non-legume Parasponia.</title>
        <authorList>
            <person name="Van Velzen R."/>
            <person name="Holmer R."/>
            <person name="Bu F."/>
            <person name="Rutten L."/>
            <person name="Van Zeijl A."/>
            <person name="Liu W."/>
            <person name="Santuari L."/>
            <person name="Cao Q."/>
            <person name="Sharma T."/>
            <person name="Shen D."/>
            <person name="Roswanjaya Y."/>
            <person name="Wardhani T."/>
            <person name="Kalhor M.S."/>
            <person name="Jansen J."/>
            <person name="Van den Hoogen J."/>
            <person name="Gungor B."/>
            <person name="Hartog M."/>
            <person name="Hontelez J."/>
            <person name="Verver J."/>
            <person name="Yang W.-C."/>
            <person name="Schijlen E."/>
            <person name="Repin R."/>
            <person name="Schilthuizen M."/>
            <person name="Schranz E."/>
            <person name="Heidstra R."/>
            <person name="Miyata K."/>
            <person name="Fedorova E."/>
            <person name="Kohlen W."/>
            <person name="Bisseling T."/>
            <person name="Smit S."/>
            <person name="Geurts R."/>
        </authorList>
    </citation>
    <scope>NUCLEOTIDE SEQUENCE [LARGE SCALE GENOMIC DNA]</scope>
    <source>
        <strain evidence="2">cv. RG33-2</strain>
    </source>
</reference>